<keyword evidence="2" id="KW-1185">Reference proteome</keyword>
<name>A0ABD6BHC2_9EURY</name>
<reference evidence="1 2" key="1">
    <citation type="journal article" date="2019" name="Int. J. Syst. Evol. Microbiol.">
        <title>The Global Catalogue of Microorganisms (GCM) 10K type strain sequencing project: providing services to taxonomists for standard genome sequencing and annotation.</title>
        <authorList>
            <consortium name="The Broad Institute Genomics Platform"/>
            <consortium name="The Broad Institute Genome Sequencing Center for Infectious Disease"/>
            <person name="Wu L."/>
            <person name="Ma J."/>
        </authorList>
    </citation>
    <scope>NUCLEOTIDE SEQUENCE [LARGE SCALE GENOMIC DNA]</scope>
    <source>
        <strain evidence="1 2">CGMCC 1.12230</strain>
    </source>
</reference>
<sequence>MVGDPLVAHPGEHDYDILALLKSYYSYTILGEIDDTVISEEFSRATFK</sequence>
<gene>
    <name evidence="1" type="ORF">ACFR99_12805</name>
</gene>
<accession>A0ABD6BHC2</accession>
<comment type="caution">
    <text evidence="1">The sequence shown here is derived from an EMBL/GenBank/DDBJ whole genome shotgun (WGS) entry which is preliminary data.</text>
</comment>
<organism evidence="1 2">
    <name type="scientific">Haloarchaeobius amylolyticus</name>
    <dbReference type="NCBI Taxonomy" id="1198296"/>
    <lineage>
        <taxon>Archaea</taxon>
        <taxon>Methanobacteriati</taxon>
        <taxon>Methanobacteriota</taxon>
        <taxon>Stenosarchaea group</taxon>
        <taxon>Halobacteria</taxon>
        <taxon>Halobacteriales</taxon>
        <taxon>Halorubellaceae</taxon>
        <taxon>Haloarchaeobius</taxon>
    </lineage>
</organism>
<dbReference type="AlphaFoldDB" id="A0ABD6BHC2"/>
<evidence type="ECO:0000313" key="1">
    <source>
        <dbReference type="EMBL" id="MFD1564426.1"/>
    </source>
</evidence>
<dbReference type="RefSeq" id="WP_390287956.1">
    <property type="nucleotide sequence ID" value="NZ_JBHUDI010000007.1"/>
</dbReference>
<proteinExistence type="predicted"/>
<dbReference type="EMBL" id="JBHUDI010000007">
    <property type="protein sequence ID" value="MFD1564426.1"/>
    <property type="molecule type" value="Genomic_DNA"/>
</dbReference>
<protein>
    <submittedName>
        <fullName evidence="1">Uncharacterized protein</fullName>
    </submittedName>
</protein>
<dbReference type="Proteomes" id="UP001597076">
    <property type="component" value="Unassembled WGS sequence"/>
</dbReference>
<evidence type="ECO:0000313" key="2">
    <source>
        <dbReference type="Proteomes" id="UP001597076"/>
    </source>
</evidence>